<dbReference type="EMBL" id="JBHSCX010000009">
    <property type="protein sequence ID" value="MFC4362744.1"/>
    <property type="molecule type" value="Genomic_DNA"/>
</dbReference>
<feature type="repeat" description="TPR" evidence="1">
    <location>
        <begin position="196"/>
        <end position="229"/>
    </location>
</feature>
<dbReference type="InterPro" id="IPR011990">
    <property type="entry name" value="TPR-like_helical_dom_sf"/>
</dbReference>
<reference evidence="5" key="1">
    <citation type="journal article" date="2019" name="Int. J. Syst. Evol. Microbiol.">
        <title>The Global Catalogue of Microorganisms (GCM) 10K type strain sequencing project: providing services to taxonomists for standard genome sequencing and annotation.</title>
        <authorList>
            <consortium name="The Broad Institute Genomics Platform"/>
            <consortium name="The Broad Institute Genome Sequencing Center for Infectious Disease"/>
            <person name="Wu L."/>
            <person name="Ma J."/>
        </authorList>
    </citation>
    <scope>NUCLEOTIDE SEQUENCE [LARGE SCALE GENOMIC DNA]</scope>
    <source>
        <strain evidence="5">CECT 8570</strain>
    </source>
</reference>
<dbReference type="SMART" id="SM00028">
    <property type="entry name" value="TPR"/>
    <property type="match status" value="2"/>
</dbReference>
<gene>
    <name evidence="4" type="ORF">ACFOX3_10540</name>
</gene>
<feature type="coiled-coil region" evidence="2">
    <location>
        <begin position="122"/>
        <end position="153"/>
    </location>
</feature>
<keyword evidence="2" id="KW-0175">Coiled coil</keyword>
<keyword evidence="3" id="KW-0472">Membrane</keyword>
<keyword evidence="5" id="KW-1185">Reference proteome</keyword>
<protein>
    <recommendedName>
        <fullName evidence="6">Tetratricopeptide repeat protein</fullName>
    </recommendedName>
</protein>
<dbReference type="SUPFAM" id="SSF48452">
    <property type="entry name" value="TPR-like"/>
    <property type="match status" value="1"/>
</dbReference>
<sequence>MNDQTSSPWWQHSRNQTIAIGLLVGVMLFVVFALPNLVEPVQIDSKTLTKDAPSASTKTPDSPFADAQLARERKQAQEILGQVLQLQDQLEGQQIDQWGAQAYQTALETAAKGDELYRQREFSLAQENYKSTLAQLQKLKQDADIALEQQLQLGQAALNEKDANTATQAFTLALAIDPNSQVAQAGIESAKVLDDILALLRKGRLEEKTNHWRDALESYQQALNLDSRSAIAQTAHSTLKAKIRERDFTDAMSRGYKALDQQDFTAAKSAFMRAGEIKPGDTSVALGLQQVESQSIHTSIQNKIIAARKAEADEQWQLANNLYIDVLATDSTVVDALVGKLRTDARAALEKRVQTILANKLALNKPENLANAQTALAELEALGKVGARTVNQRENLRSLIEQVEIPRQVLLQSDNLTQVTIYHVGRIGAFDEHTLALKPGKYVAVGIRPGYRDVREEFVVELDANSVVVSVRCTEKIALGG</sequence>
<dbReference type="Proteomes" id="UP001595840">
    <property type="component" value="Unassembled WGS sequence"/>
</dbReference>
<keyword evidence="3" id="KW-1133">Transmembrane helix</keyword>
<feature type="repeat" description="TPR" evidence="1">
    <location>
        <begin position="147"/>
        <end position="180"/>
    </location>
</feature>
<evidence type="ECO:0000256" key="1">
    <source>
        <dbReference type="PROSITE-ProRule" id="PRU00339"/>
    </source>
</evidence>
<evidence type="ECO:0000313" key="4">
    <source>
        <dbReference type="EMBL" id="MFC4362744.1"/>
    </source>
</evidence>
<accession>A0ABV8V5K2</accession>
<evidence type="ECO:0008006" key="6">
    <source>
        <dbReference type="Google" id="ProtNLM"/>
    </source>
</evidence>
<keyword evidence="1" id="KW-0802">TPR repeat</keyword>
<organism evidence="4 5">
    <name type="scientific">Simiduia curdlanivorans</name>
    <dbReference type="NCBI Taxonomy" id="1492769"/>
    <lineage>
        <taxon>Bacteria</taxon>
        <taxon>Pseudomonadati</taxon>
        <taxon>Pseudomonadota</taxon>
        <taxon>Gammaproteobacteria</taxon>
        <taxon>Cellvibrionales</taxon>
        <taxon>Cellvibrionaceae</taxon>
        <taxon>Simiduia</taxon>
    </lineage>
</organism>
<dbReference type="RefSeq" id="WP_290264285.1">
    <property type="nucleotide sequence ID" value="NZ_JAUFQG010000006.1"/>
</dbReference>
<evidence type="ECO:0000256" key="2">
    <source>
        <dbReference type="SAM" id="Coils"/>
    </source>
</evidence>
<evidence type="ECO:0000256" key="3">
    <source>
        <dbReference type="SAM" id="Phobius"/>
    </source>
</evidence>
<dbReference type="Gene3D" id="1.25.40.10">
    <property type="entry name" value="Tetratricopeptide repeat domain"/>
    <property type="match status" value="1"/>
</dbReference>
<evidence type="ECO:0000313" key="5">
    <source>
        <dbReference type="Proteomes" id="UP001595840"/>
    </source>
</evidence>
<dbReference type="PROSITE" id="PS50005">
    <property type="entry name" value="TPR"/>
    <property type="match status" value="2"/>
</dbReference>
<dbReference type="InterPro" id="IPR019734">
    <property type="entry name" value="TPR_rpt"/>
</dbReference>
<proteinExistence type="predicted"/>
<keyword evidence="3" id="KW-0812">Transmembrane</keyword>
<comment type="caution">
    <text evidence="4">The sequence shown here is derived from an EMBL/GenBank/DDBJ whole genome shotgun (WGS) entry which is preliminary data.</text>
</comment>
<feature type="transmembrane region" description="Helical" evidence="3">
    <location>
        <begin position="18"/>
        <end position="38"/>
    </location>
</feature>
<name>A0ABV8V5K2_9GAMM</name>